<evidence type="ECO:0000313" key="1">
    <source>
        <dbReference type="EMBL" id="JAD91718.1"/>
    </source>
</evidence>
<organism evidence="1">
    <name type="scientific">Arundo donax</name>
    <name type="common">Giant reed</name>
    <name type="synonym">Donax arundinaceus</name>
    <dbReference type="NCBI Taxonomy" id="35708"/>
    <lineage>
        <taxon>Eukaryota</taxon>
        <taxon>Viridiplantae</taxon>
        <taxon>Streptophyta</taxon>
        <taxon>Embryophyta</taxon>
        <taxon>Tracheophyta</taxon>
        <taxon>Spermatophyta</taxon>
        <taxon>Magnoliopsida</taxon>
        <taxon>Liliopsida</taxon>
        <taxon>Poales</taxon>
        <taxon>Poaceae</taxon>
        <taxon>PACMAD clade</taxon>
        <taxon>Arundinoideae</taxon>
        <taxon>Arundineae</taxon>
        <taxon>Arundo</taxon>
    </lineage>
</organism>
<reference evidence="1" key="2">
    <citation type="journal article" date="2015" name="Data Brief">
        <title>Shoot transcriptome of the giant reed, Arundo donax.</title>
        <authorList>
            <person name="Barrero R.A."/>
            <person name="Guerrero F.D."/>
            <person name="Moolhuijzen P."/>
            <person name="Goolsby J.A."/>
            <person name="Tidwell J."/>
            <person name="Bellgard S.E."/>
            <person name="Bellgard M.I."/>
        </authorList>
    </citation>
    <scope>NUCLEOTIDE SEQUENCE</scope>
    <source>
        <tissue evidence="1">Shoot tissue taken approximately 20 cm above the soil surface</tissue>
    </source>
</reference>
<name>A0A0A9DYD7_ARUDO</name>
<accession>A0A0A9DYD7</accession>
<dbReference type="EMBL" id="GBRH01206177">
    <property type="protein sequence ID" value="JAD91718.1"/>
    <property type="molecule type" value="Transcribed_RNA"/>
</dbReference>
<proteinExistence type="predicted"/>
<dbReference type="AlphaFoldDB" id="A0A0A9DYD7"/>
<sequence length="60" mass="7074">MVPCFDPKRDQFVQRESWFHANCQPSTPFSRVYLLDWLVCQNSVIFSLMLKVTLTPPDLK</sequence>
<protein>
    <submittedName>
        <fullName evidence="1">Uncharacterized protein</fullName>
    </submittedName>
</protein>
<reference evidence="1" key="1">
    <citation type="submission" date="2014-09" db="EMBL/GenBank/DDBJ databases">
        <authorList>
            <person name="Magalhaes I.L.F."/>
            <person name="Oliveira U."/>
            <person name="Santos F.R."/>
            <person name="Vidigal T.H.D.A."/>
            <person name="Brescovit A.D."/>
            <person name="Santos A.J."/>
        </authorList>
    </citation>
    <scope>NUCLEOTIDE SEQUENCE</scope>
    <source>
        <tissue evidence="1">Shoot tissue taken approximately 20 cm above the soil surface</tissue>
    </source>
</reference>